<dbReference type="Proteomes" id="UP000280406">
    <property type="component" value="Unassembled WGS sequence"/>
</dbReference>
<evidence type="ECO:0000313" key="5">
    <source>
        <dbReference type="Proteomes" id="UP000280406"/>
    </source>
</evidence>
<dbReference type="EMBL" id="RQZI01000008">
    <property type="protein sequence ID" value="RRC91646.1"/>
    <property type="molecule type" value="Genomic_DNA"/>
</dbReference>
<sequence>MTLRQKNIEELENAYIKKTRQFNEFEWDCEDLRKDVQRHTEDLADWVYYFYRRTSSRHFNSISNQLFYLQEEFEVKLKRFERRLEDEREVERKKFQQELDRLCRQGYEED</sequence>
<reference evidence="1 4" key="1">
    <citation type="submission" date="2018-11" db="EMBL/GenBank/DDBJ databases">
        <title>Genomes From Bacteria Associated with the Canine Oral Cavity: a Test Case for Automated Genome-Based Taxonomic Assignment.</title>
        <authorList>
            <person name="Coil D.A."/>
            <person name="Jospin G."/>
            <person name="Darling A.E."/>
            <person name="Wallis C."/>
            <person name="Davis I.J."/>
            <person name="Harris S."/>
            <person name="Eisen J.A."/>
            <person name="Holcombe L.J."/>
            <person name="O'Flynn C."/>
        </authorList>
    </citation>
    <scope>NUCLEOTIDE SEQUENCE [LARGE SCALE GENOMIC DNA]</scope>
    <source>
        <strain evidence="1 4">OH953</strain>
    </source>
</reference>
<evidence type="ECO:0000313" key="2">
    <source>
        <dbReference type="EMBL" id="RSI27035.1"/>
    </source>
</evidence>
<dbReference type="GeneID" id="48425849"/>
<organism evidence="1 4">
    <name type="scientific">Streptococcus sanguinis</name>
    <dbReference type="NCBI Taxonomy" id="1305"/>
    <lineage>
        <taxon>Bacteria</taxon>
        <taxon>Bacillati</taxon>
        <taxon>Bacillota</taxon>
        <taxon>Bacilli</taxon>
        <taxon>Lactobacillales</taxon>
        <taxon>Streptococcaceae</taxon>
        <taxon>Streptococcus</taxon>
    </lineage>
</organism>
<dbReference type="EMBL" id="RJND01000001">
    <property type="protein sequence ID" value="RSI54020.1"/>
    <property type="molecule type" value="Genomic_DNA"/>
</dbReference>
<evidence type="ECO:0000313" key="4">
    <source>
        <dbReference type="Proteomes" id="UP000277597"/>
    </source>
</evidence>
<dbReference type="Proteomes" id="UP000277597">
    <property type="component" value="Unassembled WGS sequence"/>
</dbReference>
<evidence type="ECO:0000313" key="6">
    <source>
        <dbReference type="Proteomes" id="UP000280549"/>
    </source>
</evidence>
<evidence type="ECO:0000313" key="1">
    <source>
        <dbReference type="EMBL" id="RRC91646.1"/>
    </source>
</evidence>
<protein>
    <submittedName>
        <fullName evidence="1">Uncharacterized protein</fullName>
    </submittedName>
</protein>
<proteinExistence type="predicted"/>
<reference evidence="5 6" key="2">
    <citation type="submission" date="2018-11" db="EMBL/GenBank/DDBJ databases">
        <title>Species Designations Belie Phenotypic and Genotypic Heterogeneity in Oral Streptococci.</title>
        <authorList>
            <person name="Velsko I."/>
        </authorList>
    </citation>
    <scope>NUCLEOTIDE SEQUENCE [LARGE SCALE GENOMIC DNA]</scope>
    <source>
        <strain evidence="2 6">BCC20</strain>
        <strain evidence="3 5">BCC37</strain>
    </source>
</reference>
<dbReference type="Proteomes" id="UP000280549">
    <property type="component" value="Unassembled WGS sequence"/>
</dbReference>
<comment type="caution">
    <text evidence="1">The sequence shown here is derived from an EMBL/GenBank/DDBJ whole genome shotgun (WGS) entry which is preliminary data.</text>
</comment>
<dbReference type="RefSeq" id="WP_002900038.1">
    <property type="nucleotide sequence ID" value="NZ_CBCSBD010000001.1"/>
</dbReference>
<dbReference type="EMBL" id="RJMR01000001">
    <property type="protein sequence ID" value="RSI27035.1"/>
    <property type="molecule type" value="Genomic_DNA"/>
</dbReference>
<gene>
    <name evidence="3" type="ORF">D8869_00550</name>
    <name evidence="2" type="ORF">D8881_01185</name>
    <name evidence="1" type="ORF">EII39_08185</name>
</gene>
<dbReference type="AlphaFoldDB" id="A0A3P1S3I0"/>
<accession>A0A3P1S3I0</accession>
<evidence type="ECO:0000313" key="3">
    <source>
        <dbReference type="EMBL" id="RSI54020.1"/>
    </source>
</evidence>
<name>A0A3P1S3I0_STRSA</name>